<reference evidence="2" key="1">
    <citation type="journal article" date="2019" name="Int. J. Syst. Evol. Microbiol.">
        <title>The Global Catalogue of Microorganisms (GCM) 10K type strain sequencing project: providing services to taxonomists for standard genome sequencing and annotation.</title>
        <authorList>
            <consortium name="The Broad Institute Genomics Platform"/>
            <consortium name="The Broad Institute Genome Sequencing Center for Infectious Disease"/>
            <person name="Wu L."/>
            <person name="Ma J."/>
        </authorList>
    </citation>
    <scope>NUCLEOTIDE SEQUENCE [LARGE SCALE GENOMIC DNA]</scope>
    <source>
        <strain evidence="2">Q85</strain>
    </source>
</reference>
<dbReference type="Pfam" id="PF05035">
    <property type="entry name" value="DGOK"/>
    <property type="match status" value="1"/>
</dbReference>
<dbReference type="RefSeq" id="WP_380938205.1">
    <property type="nucleotide sequence ID" value="NZ_JBHUFC010000001.1"/>
</dbReference>
<dbReference type="Gene3D" id="3.30.420.300">
    <property type="entry name" value="2-keto-3-deoxy-galactonokinase, substrate binding domain"/>
    <property type="match status" value="1"/>
</dbReference>
<dbReference type="EMBL" id="JBHUFC010000001">
    <property type="protein sequence ID" value="MFD1786331.1"/>
    <property type="molecule type" value="Genomic_DNA"/>
</dbReference>
<name>A0ABW4N8F4_9SPHN</name>
<proteinExistence type="predicted"/>
<dbReference type="InterPro" id="IPR042258">
    <property type="entry name" value="DGOK_N"/>
</dbReference>
<evidence type="ECO:0000313" key="1">
    <source>
        <dbReference type="EMBL" id="MFD1786331.1"/>
    </source>
</evidence>
<keyword evidence="2" id="KW-1185">Reference proteome</keyword>
<comment type="caution">
    <text evidence="1">The sequence shown here is derived from an EMBL/GenBank/DDBJ whole genome shotgun (WGS) entry which is preliminary data.</text>
</comment>
<protein>
    <submittedName>
        <fullName evidence="1">2-dehydro-3-deoxygalactonokinase</fullName>
    </submittedName>
</protein>
<dbReference type="Gene3D" id="3.30.420.310">
    <property type="entry name" value="2-keto-3-deoxy-galactonokinase, C-terminal domain"/>
    <property type="match status" value="1"/>
</dbReference>
<dbReference type="InterPro" id="IPR007729">
    <property type="entry name" value="DGOK"/>
</dbReference>
<dbReference type="InterPro" id="IPR042257">
    <property type="entry name" value="DGOK_C"/>
</dbReference>
<sequence length="290" mass="30172">MTGQWLAIDWGTTNRRVYAIAADGTVVASERDDRGILSVAPDGYAAEVADIRARFGDLTILCAGMVGSNRGWADLPYVPCPASVAALAEAVRWVEPGRTAIVPGVTVAEGRRRDVMRGEEVQLLGAVSAGLAPADALLCQPGTHCKWAWMVDGRIDRFVTAMTGELYALIGKHSLLSAQMTGPAAPGTDFLAGVADAADGDLSARLFGVRADAVTGEGAIGHAASYISGLLIGVDVRERLGAGDHAYVLADATLGGLYRAAIEAVGGRATLIDSQAAFVAGITQVWRLIR</sequence>
<gene>
    <name evidence="1" type="ORF">ACFSC3_01980</name>
</gene>
<accession>A0ABW4N8F4</accession>
<organism evidence="1 2">
    <name type="scientific">Sphingomonas floccifaciens</name>
    <dbReference type="NCBI Taxonomy" id="1844115"/>
    <lineage>
        <taxon>Bacteria</taxon>
        <taxon>Pseudomonadati</taxon>
        <taxon>Pseudomonadota</taxon>
        <taxon>Alphaproteobacteria</taxon>
        <taxon>Sphingomonadales</taxon>
        <taxon>Sphingomonadaceae</taxon>
        <taxon>Sphingomonas</taxon>
    </lineage>
</organism>
<dbReference type="Proteomes" id="UP001597283">
    <property type="component" value="Unassembled WGS sequence"/>
</dbReference>
<evidence type="ECO:0000313" key="2">
    <source>
        <dbReference type="Proteomes" id="UP001597283"/>
    </source>
</evidence>